<dbReference type="Gene3D" id="3.40.50.880">
    <property type="match status" value="1"/>
</dbReference>
<keyword evidence="9" id="KW-1185">Reference proteome</keyword>
<accession>A0A7Y9RQ69</accession>
<dbReference type="CDD" id="cd05389">
    <property type="entry name" value="CobQ_N"/>
    <property type="match status" value="1"/>
</dbReference>
<dbReference type="Pfam" id="PF02571">
    <property type="entry name" value="CbiJ"/>
    <property type="match status" value="1"/>
</dbReference>
<feature type="active site" description="Nucleophile" evidence="4">
    <location>
        <position position="370"/>
    </location>
</feature>
<feature type="region of interest" description="Disordered" evidence="5">
    <location>
        <begin position="572"/>
        <end position="591"/>
    </location>
</feature>
<dbReference type="InterPro" id="IPR029062">
    <property type="entry name" value="Class_I_gatase-like"/>
</dbReference>
<organism evidence="8 9">
    <name type="scientific">Nocardioides perillae</name>
    <dbReference type="NCBI Taxonomy" id="1119534"/>
    <lineage>
        <taxon>Bacteria</taxon>
        <taxon>Bacillati</taxon>
        <taxon>Actinomycetota</taxon>
        <taxon>Actinomycetes</taxon>
        <taxon>Propionibacteriales</taxon>
        <taxon>Nocardioidaceae</taxon>
        <taxon>Nocardioides</taxon>
    </lineage>
</organism>
<evidence type="ECO:0000256" key="3">
    <source>
        <dbReference type="ARBA" id="ARBA00022962"/>
    </source>
</evidence>
<dbReference type="PROSITE" id="PS51014">
    <property type="entry name" value="COBK_CBIJ"/>
    <property type="match status" value="1"/>
</dbReference>
<evidence type="ECO:0000313" key="9">
    <source>
        <dbReference type="Proteomes" id="UP000544110"/>
    </source>
</evidence>
<dbReference type="NCBIfam" id="TIGR00313">
    <property type="entry name" value="cobQ"/>
    <property type="match status" value="1"/>
</dbReference>
<dbReference type="InterPro" id="IPR027417">
    <property type="entry name" value="P-loop_NTPase"/>
</dbReference>
<evidence type="ECO:0000259" key="6">
    <source>
        <dbReference type="Pfam" id="PF01656"/>
    </source>
</evidence>
<feature type="domain" description="CobQ/CobB/MinD/ParA nucleotide binding" evidence="6">
    <location>
        <begin position="37"/>
        <end position="267"/>
    </location>
</feature>
<evidence type="ECO:0000313" key="8">
    <source>
        <dbReference type="EMBL" id="NYG54517.1"/>
    </source>
</evidence>
<feature type="active site" evidence="4">
    <location>
        <position position="458"/>
    </location>
</feature>
<evidence type="ECO:0000256" key="2">
    <source>
        <dbReference type="ARBA" id="ARBA00022573"/>
    </source>
</evidence>
<reference evidence="8 9" key="1">
    <citation type="submission" date="2020-07" db="EMBL/GenBank/DDBJ databases">
        <title>Sequencing the genomes of 1000 actinobacteria strains.</title>
        <authorList>
            <person name="Klenk H.-P."/>
        </authorList>
    </citation>
    <scope>NUCLEOTIDE SEQUENCE [LARGE SCALE GENOMIC DNA]</scope>
    <source>
        <strain evidence="8 9">DSM 24552</strain>
    </source>
</reference>
<name>A0A7Y9RQ69_9ACTN</name>
<dbReference type="Gene3D" id="3.40.50.300">
    <property type="entry name" value="P-loop containing nucleotide triphosphate hydrolases"/>
    <property type="match status" value="1"/>
</dbReference>
<protein>
    <recommendedName>
        <fullName evidence="4">Cobyric acid synthase</fullName>
    </recommendedName>
</protein>
<dbReference type="InterPro" id="IPR003723">
    <property type="entry name" value="Precorrin-6x_reduct"/>
</dbReference>
<dbReference type="AlphaFoldDB" id="A0A7Y9RQ69"/>
<dbReference type="GO" id="GO:0015420">
    <property type="term" value="F:ABC-type vitamin B12 transporter activity"/>
    <property type="evidence" value="ECO:0007669"/>
    <property type="project" value="UniProtKB-UniRule"/>
</dbReference>
<dbReference type="InterPro" id="IPR004459">
    <property type="entry name" value="CobQ_synth"/>
</dbReference>
<dbReference type="Pfam" id="PF07685">
    <property type="entry name" value="GATase_3"/>
    <property type="match status" value="1"/>
</dbReference>
<evidence type="ECO:0000256" key="4">
    <source>
        <dbReference type="HAMAP-Rule" id="MF_00028"/>
    </source>
</evidence>
<feature type="domain" description="CobB/CobQ-like glutamine amidotransferase" evidence="7">
    <location>
        <begin position="291"/>
        <end position="463"/>
    </location>
</feature>
<dbReference type="NCBIfam" id="NF005968">
    <property type="entry name" value="PRK08057.1-2"/>
    <property type="match status" value="1"/>
</dbReference>
<gene>
    <name evidence="4" type="primary">cobQ</name>
    <name evidence="8" type="ORF">BJ989_000821</name>
</gene>
<dbReference type="SUPFAM" id="SSF52540">
    <property type="entry name" value="P-loop containing nucleoside triphosphate hydrolases"/>
    <property type="match status" value="1"/>
</dbReference>
<keyword evidence="8" id="KW-0436">Ligase</keyword>
<dbReference type="GO" id="GO:0016874">
    <property type="term" value="F:ligase activity"/>
    <property type="evidence" value="ECO:0007669"/>
    <property type="project" value="UniProtKB-KW"/>
</dbReference>
<dbReference type="InterPro" id="IPR002586">
    <property type="entry name" value="CobQ/CobB/MinD/ParA_Nub-bd_dom"/>
</dbReference>
<dbReference type="GO" id="GO:0009236">
    <property type="term" value="P:cobalamin biosynthetic process"/>
    <property type="evidence" value="ECO:0007669"/>
    <property type="project" value="UniProtKB-UniRule"/>
</dbReference>
<comment type="function">
    <text evidence="4">Catalyzes amidations at positions B, D, E, and G on adenosylcobyrinic A,C-diamide. NH(2) groups are provided by glutamine, and one molecule of ATP is hydrogenolyzed for each amidation.</text>
</comment>
<dbReference type="PANTHER" id="PTHR21343">
    <property type="entry name" value="DETHIOBIOTIN SYNTHETASE"/>
    <property type="match status" value="1"/>
</dbReference>
<dbReference type="InterPro" id="IPR033949">
    <property type="entry name" value="CobQ_GATase1"/>
</dbReference>
<proteinExistence type="inferred from homology"/>
<dbReference type="UniPathway" id="UPA00148"/>
<dbReference type="InterPro" id="IPR047045">
    <property type="entry name" value="CobQ_N"/>
</dbReference>
<keyword evidence="2 4" id="KW-0169">Cobalamin biosynthesis</keyword>
<dbReference type="PANTHER" id="PTHR21343:SF1">
    <property type="entry name" value="COBYRIC ACID SYNTHASE"/>
    <property type="match status" value="1"/>
</dbReference>
<keyword evidence="3 4" id="KW-0315">Glutamine amidotransferase</keyword>
<dbReference type="PROSITE" id="PS51273">
    <property type="entry name" value="GATASE_TYPE_1"/>
    <property type="match status" value="1"/>
</dbReference>
<evidence type="ECO:0000259" key="7">
    <source>
        <dbReference type="Pfam" id="PF07685"/>
    </source>
</evidence>
<dbReference type="NCBIfam" id="TIGR00715">
    <property type="entry name" value="precor6x_red"/>
    <property type="match status" value="1"/>
</dbReference>
<dbReference type="HAMAP" id="MF_00028">
    <property type="entry name" value="CobQ"/>
    <property type="match status" value="1"/>
</dbReference>
<dbReference type="NCBIfam" id="NF001989">
    <property type="entry name" value="PRK00784.1"/>
    <property type="match status" value="1"/>
</dbReference>
<evidence type="ECO:0000256" key="1">
    <source>
        <dbReference type="ARBA" id="ARBA00004953"/>
    </source>
</evidence>
<dbReference type="Pfam" id="PF01656">
    <property type="entry name" value="CbiA"/>
    <property type="match status" value="1"/>
</dbReference>
<evidence type="ECO:0000256" key="5">
    <source>
        <dbReference type="SAM" id="MobiDB-lite"/>
    </source>
</evidence>
<comment type="pathway">
    <text evidence="1 4">Cofactor biosynthesis; adenosylcobalamin biosynthesis.</text>
</comment>
<dbReference type="Proteomes" id="UP000544110">
    <property type="component" value="Unassembled WGS sequence"/>
</dbReference>
<dbReference type="EMBL" id="JACCAC010000001">
    <property type="protein sequence ID" value="NYG54517.1"/>
    <property type="molecule type" value="Genomic_DNA"/>
</dbReference>
<dbReference type="SUPFAM" id="SSF52317">
    <property type="entry name" value="Class I glutamine amidotransferase-like"/>
    <property type="match status" value="1"/>
</dbReference>
<dbReference type="CDD" id="cd01750">
    <property type="entry name" value="GATase1_CobQ"/>
    <property type="match status" value="1"/>
</dbReference>
<sequence>MPVPEPVPETTSEPHRAAAGAAGSWPAALPRRLPGLLVAGTTSDAGKTVVTTGLCRALVRRGVRVAPFKAQNMSNNSMVCADPARPGVGAEVGRAQWVQARAARVEPEPAMNPVLLKPGGDRASHVVVMGHPGGTVSSSDWATGRRHLRDAAFAALEDLASRHDVVVAEGAGSPTEINLRRSDYVNMGLARHAGLPTVVVGDVDRGGVLAAFHGTVALLEAADQALVAGFVVNKFRGDASLLAPGTAELARLTGRPTYGVLPWHPGLWLDSEDALDLEGRRSRDPHGEALRVAVVRLPRISNFTDVDALGLEPGVDVTFVSDPRGLRGADLVVLPGTRATVADLAWLRERGLDEAVRAHAAAGRPVLGICGGFQLLGREVRDPVGVEGAPGTVVPGLGLLDVVTDFAADKVLRLPRGSALGQQVTGYEIHHGRVTRGEGAEEFLGGARAGSVCGTLWHGSLESDGFREAFLAWAAAAAGAAYVPGGVRFEAAREARLDLLGDLVEEHLDVDALLDLALSGAPAGLPLLEPGASRGSARGGASCDPCAVASGPHDATGGAGGGSGGVSCDPRAVASGPHDATGGAGGGRARQGRAPRVLVLGGTGEARELARQLVDDGVDVVSSLAGRVARPRLPVGDVRLGGFGGVEGLRAHLREEAYAGVVDATHPFAAGITEHAARACAEEGVALLRLARPGWREEPGAARWHWVDDHDEAAAAAARLGRRPLLTIGRQSLARFVEPLRDHDVLARVVDPPEGELPRGWRLLLDRGPYTRDGERGLLLGHGADVLVTKDSGGDHTRAKLDAADELGIGVVVVRRPTDPTGVRCVPDVAAAREWVLTVLQESPVDR</sequence>
<dbReference type="PROSITE" id="PS51274">
    <property type="entry name" value="GATASE_COBBQ"/>
    <property type="match status" value="1"/>
</dbReference>
<dbReference type="GO" id="GO:0016994">
    <property type="term" value="F:precorrin-6A reductase activity"/>
    <property type="evidence" value="ECO:0007669"/>
    <property type="project" value="InterPro"/>
</dbReference>
<dbReference type="InterPro" id="IPR011698">
    <property type="entry name" value="GATase_3"/>
</dbReference>
<comment type="similarity">
    <text evidence="4">Belongs to the CobB/CobQ family. CobQ subfamily.</text>
</comment>
<comment type="caution">
    <text evidence="8">The sequence shown here is derived from an EMBL/GenBank/DDBJ whole genome shotgun (WGS) entry which is preliminary data.</text>
</comment>
<feature type="region of interest" description="Disordered" evidence="5">
    <location>
        <begin position="1"/>
        <end position="24"/>
    </location>
</feature>